<dbReference type="InterPro" id="IPR001374">
    <property type="entry name" value="R3H_dom"/>
</dbReference>
<feature type="compositionally biased region" description="Polar residues" evidence="2">
    <location>
        <begin position="215"/>
        <end position="231"/>
    </location>
</feature>
<dbReference type="InterPro" id="IPR051937">
    <property type="entry name" value="R3H_domain_containing"/>
</dbReference>
<evidence type="ECO:0000256" key="1">
    <source>
        <dbReference type="ARBA" id="ARBA00022553"/>
    </source>
</evidence>
<feature type="compositionally biased region" description="Basic and acidic residues" evidence="2">
    <location>
        <begin position="368"/>
        <end position="394"/>
    </location>
</feature>
<dbReference type="InterPro" id="IPR036867">
    <property type="entry name" value="R3H_dom_sf"/>
</dbReference>
<feature type="region of interest" description="Disordered" evidence="2">
    <location>
        <begin position="460"/>
        <end position="573"/>
    </location>
</feature>
<feature type="compositionally biased region" description="Basic and acidic residues" evidence="2">
    <location>
        <begin position="1317"/>
        <end position="1326"/>
    </location>
</feature>
<dbReference type="CDD" id="cd02642">
    <property type="entry name" value="R3H_encore_like"/>
    <property type="match status" value="1"/>
</dbReference>
<dbReference type="Proteomes" id="UP000823941">
    <property type="component" value="Chromosome 2"/>
</dbReference>
<feature type="compositionally biased region" description="Basic and acidic residues" evidence="2">
    <location>
        <begin position="1203"/>
        <end position="1221"/>
    </location>
</feature>
<feature type="region of interest" description="Disordered" evidence="2">
    <location>
        <begin position="1297"/>
        <end position="1326"/>
    </location>
</feature>
<feature type="region of interest" description="Disordered" evidence="2">
    <location>
        <begin position="193"/>
        <end position="231"/>
    </location>
</feature>
<keyword evidence="6" id="KW-1185">Reference proteome</keyword>
<evidence type="ECO:0000313" key="5">
    <source>
        <dbReference type="EMBL" id="KAG7312870.1"/>
    </source>
</evidence>
<dbReference type="PROSITE" id="PS51673">
    <property type="entry name" value="SUZ"/>
    <property type="match status" value="1"/>
</dbReference>
<accession>A0ABQ7R6G9</accession>
<dbReference type="Gene3D" id="3.30.1370.50">
    <property type="entry name" value="R3H-like domain"/>
    <property type="match status" value="1"/>
</dbReference>
<evidence type="ECO:0000313" key="6">
    <source>
        <dbReference type="Proteomes" id="UP000823941"/>
    </source>
</evidence>
<dbReference type="PANTHER" id="PTHR15672:SF8">
    <property type="entry name" value="PROTEIN ENCORE"/>
    <property type="match status" value="1"/>
</dbReference>
<feature type="compositionally biased region" description="Basic and acidic residues" evidence="2">
    <location>
        <begin position="1"/>
        <end position="20"/>
    </location>
</feature>
<evidence type="ECO:0000259" key="4">
    <source>
        <dbReference type="PROSITE" id="PS51673"/>
    </source>
</evidence>
<feature type="compositionally biased region" description="Polar residues" evidence="2">
    <location>
        <begin position="547"/>
        <end position="573"/>
    </location>
</feature>
<dbReference type="Pfam" id="PF01424">
    <property type="entry name" value="R3H"/>
    <property type="match status" value="1"/>
</dbReference>
<feature type="region of interest" description="Disordered" evidence="2">
    <location>
        <begin position="106"/>
        <end position="176"/>
    </location>
</feature>
<keyword evidence="1" id="KW-0597">Phosphoprotein</keyword>
<dbReference type="InterPro" id="IPR024771">
    <property type="entry name" value="SUZ"/>
</dbReference>
<feature type="region of interest" description="Disordered" evidence="2">
    <location>
        <begin position="1199"/>
        <end position="1278"/>
    </location>
</feature>
<feature type="compositionally biased region" description="Low complexity" evidence="2">
    <location>
        <begin position="536"/>
        <end position="546"/>
    </location>
</feature>
<feature type="region of interest" description="Disordered" evidence="2">
    <location>
        <begin position="368"/>
        <end position="410"/>
    </location>
</feature>
<dbReference type="PROSITE" id="PS51061">
    <property type="entry name" value="R3H"/>
    <property type="match status" value="1"/>
</dbReference>
<feature type="region of interest" description="Disordered" evidence="2">
    <location>
        <begin position="599"/>
        <end position="645"/>
    </location>
</feature>
<dbReference type="Pfam" id="PF12752">
    <property type="entry name" value="SUZ"/>
    <property type="match status" value="1"/>
</dbReference>
<feature type="region of interest" description="Disordered" evidence="2">
    <location>
        <begin position="1"/>
        <end position="60"/>
    </location>
</feature>
<dbReference type="PANTHER" id="PTHR15672">
    <property type="entry name" value="CAMP-REGULATED PHOSPHOPROTEIN 21 RELATED R3H DOMAIN CONTAINING PROTEIN"/>
    <property type="match status" value="1"/>
</dbReference>
<dbReference type="EMBL" id="JAHIBW010000002">
    <property type="protein sequence ID" value="KAG7312870.1"/>
    <property type="molecule type" value="Genomic_DNA"/>
</dbReference>
<feature type="compositionally biased region" description="Basic and acidic residues" evidence="2">
    <location>
        <begin position="1260"/>
        <end position="1273"/>
    </location>
</feature>
<dbReference type="SMART" id="SM00393">
    <property type="entry name" value="R3H"/>
    <property type="match status" value="1"/>
</dbReference>
<reference evidence="5 6" key="1">
    <citation type="submission" date="2021-06" db="EMBL/GenBank/DDBJ databases">
        <title>A haploid diamondback moth (Plutella xylostella L.) genome assembly resolves 31 chromosomes and identifies a diamide resistance mutation.</title>
        <authorList>
            <person name="Ward C.M."/>
            <person name="Perry K.D."/>
            <person name="Baker G."/>
            <person name="Powis K."/>
            <person name="Heckel D.G."/>
            <person name="Baxter S.W."/>
        </authorList>
    </citation>
    <scope>NUCLEOTIDE SEQUENCE [LARGE SCALE GENOMIC DNA]</scope>
    <source>
        <strain evidence="5 6">LV</strain>
        <tissue evidence="5">Single pupa</tissue>
    </source>
</reference>
<feature type="compositionally biased region" description="Pro residues" evidence="2">
    <location>
        <begin position="710"/>
        <end position="726"/>
    </location>
</feature>
<feature type="compositionally biased region" description="Polar residues" evidence="2">
    <location>
        <begin position="599"/>
        <end position="608"/>
    </location>
</feature>
<protein>
    <submittedName>
        <fullName evidence="5">Uncharacterized protein</fullName>
    </submittedName>
</protein>
<name>A0ABQ7R6G9_PLUXY</name>
<feature type="compositionally biased region" description="Low complexity" evidence="2">
    <location>
        <begin position="128"/>
        <end position="138"/>
    </location>
</feature>
<proteinExistence type="predicted"/>
<evidence type="ECO:0000256" key="2">
    <source>
        <dbReference type="SAM" id="MobiDB-lite"/>
    </source>
</evidence>
<feature type="region of interest" description="Disordered" evidence="2">
    <location>
        <begin position="1120"/>
        <end position="1150"/>
    </location>
</feature>
<gene>
    <name evidence="5" type="ORF">JYU34_001254</name>
</gene>
<evidence type="ECO:0000259" key="3">
    <source>
        <dbReference type="PROSITE" id="PS51061"/>
    </source>
</evidence>
<organism evidence="5 6">
    <name type="scientific">Plutella xylostella</name>
    <name type="common">Diamondback moth</name>
    <name type="synonym">Plutella maculipennis</name>
    <dbReference type="NCBI Taxonomy" id="51655"/>
    <lineage>
        <taxon>Eukaryota</taxon>
        <taxon>Metazoa</taxon>
        <taxon>Ecdysozoa</taxon>
        <taxon>Arthropoda</taxon>
        <taxon>Hexapoda</taxon>
        <taxon>Insecta</taxon>
        <taxon>Pterygota</taxon>
        <taxon>Neoptera</taxon>
        <taxon>Endopterygota</taxon>
        <taxon>Lepidoptera</taxon>
        <taxon>Glossata</taxon>
        <taxon>Ditrysia</taxon>
        <taxon>Yponomeutoidea</taxon>
        <taxon>Plutellidae</taxon>
        <taxon>Plutella</taxon>
    </lineage>
</organism>
<sequence>METSDVEKTYPAPEERESGPLHRNRSFKSKQLVRSQAIRESASPPRTVSPLPPVKNNAQHVNNRSINVITNSANVNNRSDSQHVNVITNNNKENVITVNNSNGKSVKERTISEVESDTSSQVSRVECSDSVSASNSVSDDVRKQPVEIQITQGWDTDTEPAHGARRSPPGHLLSNHPRVACVCGADSRDCRGRRRKYTQKQDSGISDECPDCSDNELSGDTNDNTLRKSSSLDLEEDQSYCRCSDKKETPKNIPFTRADSDERAELHGQELINFIRTTLSRNPRDRTTLLRIERELRQLINDTSRCVVRFPVMTSYGRMLVHRCAALFQLQHRIDPHNKACVVVSKSGTSGGRVPCTGFRQWCAPSHSHSEQHRTHEQHKSILKRDAQSLDSSHDSGGASNCRSKSLEQREREYERARRRIFSTDNCSQDESAWPWLGPVKVLAPEGGGRNKLLKVQSLESSNAPQSWRKPQVSKSHSFGGYDDQRPQPRLLSRQESSNAPQSWRKPQVSKSHSFGGYDDQRPQPRLLSRQGDLASSSWRLSPSSSGYKTLSLRSTDSVTPSPTGGVSPEPTTQAPGALLWAFTDLSCVPKGALIIHPQTGQPLTNPDGSVYHYDPSNPPVVYDEPVDDEDKADQNNDKRRGRLEKQHSFIDAECELPPTQDDSAKQFFCDCQRPESCENRDCDKVNAIRQQEIPIQAPPSPLKTHYQPEVPPEPEPTNPTPPYEPPTNHRPAAPEPANQRAVCEPMSNRQSEVTSQRVKEESFVQQNYAAYENELQSNSPQVQQQAAGYIQGVQPVALKSTPVHVQDPNIRPMSLTGLMYPGAMPQQQYTYANQCRVEAPLQPPLYQPVAPPGGDEPKQMTHEEPAFRIDASYPYGPIEPYAHFAQPFQACAVEPPQHRNYGVTYTQPVEQTVMPAAYPLGNVILPQHYPQAQYQPVQQLQWQNIQPIITTQPLPPSCATPLQKPVTPPNMYLPQPDIPLYQPVYNQTQPITYPIVPYQGFYQPMIQQVIPQQYYQPVYHTIDNNMARRNSFKFDRRSNNSSRNTPLDVATDKVPYDRDSNFKKFTKQNSYQDFQDKRRTFVRTNSVQDAEISRRNSQELAMKIQQIKEQMAMLNTQENEAKVQELPPPRVDKKPEEVKRRNNGNGILGSYPAAVNAGYAPHQHQNQFINMSVPNEESQLSSAALAIVNSIRNIQTKNNHYHQNENRRDYQPKHHNSENYHHKHDYNQNYQNGRNRYHRSFDHDSKEAGNPTTSSTNSTKEDRPEGRREHGFGRRYNNVPFQYRQQYVFRQMSPAGTWCRRSPAPVPNSMNAPRRPPPDHRNQRR</sequence>
<feature type="domain" description="R3H" evidence="3">
    <location>
        <begin position="286"/>
        <end position="349"/>
    </location>
</feature>
<comment type="caution">
    <text evidence="5">The sequence shown here is derived from an EMBL/GenBank/DDBJ whole genome shotgun (WGS) entry which is preliminary data.</text>
</comment>
<feature type="compositionally biased region" description="Basic and acidic residues" evidence="2">
    <location>
        <begin position="1131"/>
        <end position="1141"/>
    </location>
</feature>
<feature type="domain" description="SUZ" evidence="4">
    <location>
        <begin position="353"/>
        <end position="426"/>
    </location>
</feature>
<feature type="compositionally biased region" description="Basic and acidic residues" evidence="2">
    <location>
        <begin position="633"/>
        <end position="645"/>
    </location>
</feature>
<feature type="region of interest" description="Disordered" evidence="2">
    <location>
        <begin position="693"/>
        <end position="738"/>
    </location>
</feature>
<dbReference type="SUPFAM" id="SSF82708">
    <property type="entry name" value="R3H domain"/>
    <property type="match status" value="1"/>
</dbReference>